<feature type="non-terminal residue" evidence="1">
    <location>
        <position position="255"/>
    </location>
</feature>
<evidence type="ECO:0000313" key="1">
    <source>
        <dbReference type="EMBL" id="SVD99114.1"/>
    </source>
</evidence>
<reference evidence="1" key="1">
    <citation type="submission" date="2018-05" db="EMBL/GenBank/DDBJ databases">
        <authorList>
            <person name="Lanie J.A."/>
            <person name="Ng W.-L."/>
            <person name="Kazmierczak K.M."/>
            <person name="Andrzejewski T.M."/>
            <person name="Davidsen T.M."/>
            <person name="Wayne K.J."/>
            <person name="Tettelin H."/>
            <person name="Glass J.I."/>
            <person name="Rusch D."/>
            <person name="Podicherti R."/>
            <person name="Tsui H.-C.T."/>
            <person name="Winkler M.E."/>
        </authorList>
    </citation>
    <scope>NUCLEOTIDE SEQUENCE</scope>
</reference>
<protein>
    <recommendedName>
        <fullName evidence="2">Gamma-glutamyltransferase</fullName>
    </recommendedName>
</protein>
<dbReference type="InterPro" id="IPR029055">
    <property type="entry name" value="Ntn_hydrolases_N"/>
</dbReference>
<accession>A0A382ZUE3</accession>
<dbReference type="Pfam" id="PF01019">
    <property type="entry name" value="G_glu_transpept"/>
    <property type="match status" value="1"/>
</dbReference>
<gene>
    <name evidence="1" type="ORF">METZ01_LOCUS451968</name>
</gene>
<dbReference type="SUPFAM" id="SSF56235">
    <property type="entry name" value="N-terminal nucleophile aminohydrolases (Ntn hydrolases)"/>
    <property type="match status" value="1"/>
</dbReference>
<organism evidence="1">
    <name type="scientific">marine metagenome</name>
    <dbReference type="NCBI Taxonomy" id="408172"/>
    <lineage>
        <taxon>unclassified sequences</taxon>
        <taxon>metagenomes</taxon>
        <taxon>ecological metagenomes</taxon>
    </lineage>
</organism>
<feature type="non-terminal residue" evidence="1">
    <location>
        <position position="1"/>
    </location>
</feature>
<evidence type="ECO:0008006" key="2">
    <source>
        <dbReference type="Google" id="ProtNLM"/>
    </source>
</evidence>
<dbReference type="PRINTS" id="PR01210">
    <property type="entry name" value="GGTRANSPTASE"/>
</dbReference>
<dbReference type="PANTHER" id="PTHR43199:SF1">
    <property type="entry name" value="GLUTATHIONE HYDROLASE PROENZYME"/>
    <property type="match status" value="1"/>
</dbReference>
<proteinExistence type="predicted"/>
<dbReference type="InterPro" id="IPR051792">
    <property type="entry name" value="GGT_bact"/>
</dbReference>
<sequence>WMVVSQNIESSNIGIEILNMGGNAIDAAVAVGFSLAITLPRAGNLGGGGFMLVYIKEKNEIFSIDYRSKSPLRSNLKEIFNANLPQDYNSINRDLVRYGYKANAVPGTVAGLLSAHKEFGKLPLEQILQPVIEQAINGIKVSYDLHEAIKSTPQLLEDKESKNIYFQEGYPVPIGSIMKRKDLANTIQLIAKNGTAGFYQGEVAKKFDQAMQNNNGFISKDDLKEYTVNFQIPISTLYRGNEIFTQGPPSGGGIT</sequence>
<dbReference type="PANTHER" id="PTHR43199">
    <property type="entry name" value="GLUTATHIONE HYDROLASE"/>
    <property type="match status" value="1"/>
</dbReference>
<name>A0A382ZUE3_9ZZZZ</name>
<dbReference type="EMBL" id="UINC01186748">
    <property type="protein sequence ID" value="SVD99114.1"/>
    <property type="molecule type" value="Genomic_DNA"/>
</dbReference>
<dbReference type="AlphaFoldDB" id="A0A382ZUE3"/>